<feature type="region of interest" description="Disordered" evidence="1">
    <location>
        <begin position="36"/>
        <end position="79"/>
    </location>
</feature>
<comment type="caution">
    <text evidence="3">The sequence shown here is derived from an EMBL/GenBank/DDBJ whole genome shotgun (WGS) entry which is preliminary data.</text>
</comment>
<sequence>MTLSKRILLTMAALASFSTALLRGGTNDVVIPHLSSTPLHHRHLPQTNRGKQSDAQKLKRMNEERKRMNERRQDEQWNQLSKEEKKQLLGQIQKEEERLYFQDGSLGRKKDKTDSTQQQEDDESDEDVNVRDGDLALGNNNNLDAAGSTWLQQFTLLTSTINITDNEPDKEQQEAVVDLLWKNLTKTEKKQVLDLIEGKLMVTFDGVIVDNPNYVTEKLSKKEKKDQMKAQSDVVNEGNGTVVTTTTSSTATTDTVTTDGGTTTTTETTTTSTTTSKNNPTTTSTTISDTYSFATTILDPSTPLDPSTQFQWTTSGKKQWTNLHSSQDCYSTESCFISGIDAKMLRNGSWKGQPVYSNWTWTTDRGFKGGVLTFALYVEGTSTRLVMPNEAFYVTVDEEVKSSRVAEAEEENAWVQYSVPIGRGQHVITWTHVYNPLGLEALPADTAGVTPLRVDDLRLTPFDRKMDQGFEDGTISKRLIMTSDGDAVWKVDDGAANSGAYSILAKTKSIKGDSGSSNVQFVLYSERGGLLTYKISTSTTAPYDDFAVLFNGLSVDAIFGLTGTLPSFEFRELDVPMGKVVVTFQHRKNPGKFGGTVLEAWGKVETKGLTRLDDIAFEPR</sequence>
<gene>
    <name evidence="3" type="ORF">HJC23_009352</name>
</gene>
<evidence type="ECO:0000313" key="4">
    <source>
        <dbReference type="Proteomes" id="UP001516023"/>
    </source>
</evidence>
<feature type="compositionally biased region" description="Basic and acidic residues" evidence="1">
    <location>
        <begin position="100"/>
        <end position="114"/>
    </location>
</feature>
<feature type="region of interest" description="Disordered" evidence="1">
    <location>
        <begin position="100"/>
        <end position="133"/>
    </location>
</feature>
<accession>A0ABD3QSH0</accession>
<dbReference type="EMBL" id="JABMIG020000014">
    <property type="protein sequence ID" value="KAL3803388.1"/>
    <property type="molecule type" value="Genomic_DNA"/>
</dbReference>
<evidence type="ECO:0000256" key="1">
    <source>
        <dbReference type="SAM" id="MobiDB-lite"/>
    </source>
</evidence>
<feature type="compositionally biased region" description="Basic and acidic residues" evidence="1">
    <location>
        <begin position="51"/>
        <end position="79"/>
    </location>
</feature>
<dbReference type="AlphaFoldDB" id="A0ABD3QSH0"/>
<feature type="chain" id="PRO_5044762390" evidence="2">
    <location>
        <begin position="21"/>
        <end position="620"/>
    </location>
</feature>
<reference evidence="3 4" key="1">
    <citation type="journal article" date="2020" name="G3 (Bethesda)">
        <title>Improved Reference Genome for Cyclotella cryptica CCMP332, a Model for Cell Wall Morphogenesis, Salinity Adaptation, and Lipid Production in Diatoms (Bacillariophyta).</title>
        <authorList>
            <person name="Roberts W.R."/>
            <person name="Downey K.M."/>
            <person name="Ruck E.C."/>
            <person name="Traller J.C."/>
            <person name="Alverson A.J."/>
        </authorList>
    </citation>
    <scope>NUCLEOTIDE SEQUENCE [LARGE SCALE GENOMIC DNA]</scope>
    <source>
        <strain evidence="3 4">CCMP332</strain>
    </source>
</reference>
<dbReference type="Proteomes" id="UP001516023">
    <property type="component" value="Unassembled WGS sequence"/>
</dbReference>
<protein>
    <submittedName>
        <fullName evidence="3">Uncharacterized protein</fullName>
    </submittedName>
</protein>
<evidence type="ECO:0000256" key="2">
    <source>
        <dbReference type="SAM" id="SignalP"/>
    </source>
</evidence>
<name>A0ABD3QSH0_9STRA</name>
<keyword evidence="4" id="KW-1185">Reference proteome</keyword>
<feature type="region of interest" description="Disordered" evidence="1">
    <location>
        <begin position="240"/>
        <end position="285"/>
    </location>
</feature>
<evidence type="ECO:0000313" key="3">
    <source>
        <dbReference type="EMBL" id="KAL3803388.1"/>
    </source>
</evidence>
<keyword evidence="2" id="KW-0732">Signal</keyword>
<organism evidence="3 4">
    <name type="scientific">Cyclotella cryptica</name>
    <dbReference type="NCBI Taxonomy" id="29204"/>
    <lineage>
        <taxon>Eukaryota</taxon>
        <taxon>Sar</taxon>
        <taxon>Stramenopiles</taxon>
        <taxon>Ochrophyta</taxon>
        <taxon>Bacillariophyta</taxon>
        <taxon>Coscinodiscophyceae</taxon>
        <taxon>Thalassiosirophycidae</taxon>
        <taxon>Stephanodiscales</taxon>
        <taxon>Stephanodiscaceae</taxon>
        <taxon>Cyclotella</taxon>
    </lineage>
</organism>
<proteinExistence type="predicted"/>
<feature type="signal peptide" evidence="2">
    <location>
        <begin position="1"/>
        <end position="20"/>
    </location>
</feature>